<evidence type="ECO:0000256" key="7">
    <source>
        <dbReference type="ARBA" id="ARBA00023136"/>
    </source>
</evidence>
<dbReference type="SMART" id="SM00382">
    <property type="entry name" value="AAA"/>
    <property type="match status" value="1"/>
</dbReference>
<keyword evidence="5 10" id="KW-0067">ATP-binding</keyword>
<gene>
    <name evidence="10" type="ORF">D5R97_04270</name>
</gene>
<keyword evidence="4" id="KW-0547">Nucleotide-binding</keyword>
<dbReference type="Gene3D" id="3.40.50.300">
    <property type="entry name" value="P-loop containing nucleotide triphosphate hydrolases"/>
    <property type="match status" value="1"/>
</dbReference>
<dbReference type="PANTHER" id="PTHR43582:SF4">
    <property type="entry name" value="ANTIBIOTIC RESISTANCE ABC TRANSPORTER ATP-BINDING PROTEIN"/>
    <property type="match status" value="1"/>
</dbReference>
<dbReference type="Proteomes" id="UP000285138">
    <property type="component" value="Unassembled WGS sequence"/>
</dbReference>
<dbReference type="GO" id="GO:1900753">
    <property type="term" value="P:doxorubicin transport"/>
    <property type="evidence" value="ECO:0007669"/>
    <property type="project" value="InterPro"/>
</dbReference>
<name>A0A424YFG1_9FIRM</name>
<comment type="caution">
    <text evidence="10">The sequence shown here is derived from an EMBL/GenBank/DDBJ whole genome shotgun (WGS) entry which is preliminary data.</text>
</comment>
<dbReference type="PANTHER" id="PTHR43582">
    <property type="entry name" value="LINEARMYCIN RESISTANCE ATP-BINDING PROTEIN LNRL"/>
    <property type="match status" value="1"/>
</dbReference>
<dbReference type="Pfam" id="PF00005">
    <property type="entry name" value="ABC_tran"/>
    <property type="match status" value="1"/>
</dbReference>
<organism evidence="10 11">
    <name type="scientific">Candidatus Syntrophonatronum acetioxidans</name>
    <dbReference type="NCBI Taxonomy" id="1795816"/>
    <lineage>
        <taxon>Bacteria</taxon>
        <taxon>Bacillati</taxon>
        <taxon>Bacillota</taxon>
        <taxon>Clostridia</taxon>
        <taxon>Eubacteriales</taxon>
        <taxon>Syntrophomonadaceae</taxon>
        <taxon>Candidatus Syntrophonatronum</taxon>
    </lineage>
</organism>
<evidence type="ECO:0000313" key="10">
    <source>
        <dbReference type="EMBL" id="RQD76526.1"/>
    </source>
</evidence>
<comment type="similarity">
    <text evidence="8">Belongs to the ABC transporter superfamily. Drug exporter-1 (DrugE1) (TC 3.A.1.105) family.</text>
</comment>
<evidence type="ECO:0000256" key="8">
    <source>
        <dbReference type="ARBA" id="ARBA00049985"/>
    </source>
</evidence>
<evidence type="ECO:0000313" key="11">
    <source>
        <dbReference type="Proteomes" id="UP000285138"/>
    </source>
</evidence>
<dbReference type="InterPro" id="IPR003439">
    <property type="entry name" value="ABC_transporter-like_ATP-bd"/>
</dbReference>
<dbReference type="InterPro" id="IPR027417">
    <property type="entry name" value="P-loop_NTPase"/>
</dbReference>
<dbReference type="Pfam" id="PF13732">
    <property type="entry name" value="DrrA1-3_C"/>
    <property type="match status" value="1"/>
</dbReference>
<dbReference type="FunFam" id="3.40.50.300:FF:000589">
    <property type="entry name" value="ABC transporter, ATP-binding subunit"/>
    <property type="match status" value="1"/>
</dbReference>
<dbReference type="InterPro" id="IPR025302">
    <property type="entry name" value="DrrA1/2-like_C"/>
</dbReference>
<comment type="subcellular location">
    <subcellularLocation>
        <location evidence="1">Cell membrane</location>
    </subcellularLocation>
</comment>
<keyword evidence="2" id="KW-0813">Transport</keyword>
<evidence type="ECO:0000259" key="9">
    <source>
        <dbReference type="PROSITE" id="PS50893"/>
    </source>
</evidence>
<reference evidence="10 11" key="1">
    <citation type="submission" date="2018-08" db="EMBL/GenBank/DDBJ databases">
        <title>The metabolism and importance of syntrophic acetate oxidation coupled to methane or sulfide production in haloalkaline environments.</title>
        <authorList>
            <person name="Timmers P.H.A."/>
            <person name="Vavourakis C.D."/>
            <person name="Sorokin D.Y."/>
            <person name="Sinninghe Damste J.S."/>
            <person name="Muyzer G."/>
            <person name="Stams A.J.M."/>
            <person name="Plugge C.M."/>
        </authorList>
    </citation>
    <scope>NUCLEOTIDE SEQUENCE [LARGE SCALE GENOMIC DNA]</scope>
    <source>
        <strain evidence="10">MSAO_Bac1</strain>
    </source>
</reference>
<sequence>MEMAIEVKDLVKYYGKFLALENISFNVKKGEIFGFLGPNGAGKTTTQKILTGILKPSGGKVSILGYDIEKNPLDAKKFTGIVPDETNAYIELNAWDNLTLMGNLYGMPGKKLEERAEDLLKMFELYQRRKDRVKGFSRGMKRRLLLAMGLIHEPDILFLDEPVSGLDVQSARLMRKVIMDLNQKGITIFLTTHNIEEANQMCHRVAIICKGKIAAIDRPESLKKTIKGTQSLEVAFDKPLENLVELKEIPGVEEVKTFGDKVRLFTSDPGHVIKPLVQYSQDKKLNFISLNTLGPSLEEVFVNLTEERRQDTHGKE</sequence>
<evidence type="ECO:0000256" key="1">
    <source>
        <dbReference type="ARBA" id="ARBA00004236"/>
    </source>
</evidence>
<dbReference type="InterPro" id="IPR005894">
    <property type="entry name" value="DrrA"/>
</dbReference>
<accession>A0A424YFG1</accession>
<dbReference type="AlphaFoldDB" id="A0A424YFG1"/>
<dbReference type="SUPFAM" id="SSF52540">
    <property type="entry name" value="P-loop containing nucleoside triphosphate hydrolases"/>
    <property type="match status" value="1"/>
</dbReference>
<dbReference type="NCBIfam" id="TIGR01188">
    <property type="entry name" value="drrA"/>
    <property type="match status" value="1"/>
</dbReference>
<keyword evidence="3" id="KW-1003">Cell membrane</keyword>
<feature type="domain" description="ABC transporter" evidence="9">
    <location>
        <begin position="5"/>
        <end position="235"/>
    </location>
</feature>
<dbReference type="GO" id="GO:0005524">
    <property type="term" value="F:ATP binding"/>
    <property type="evidence" value="ECO:0007669"/>
    <property type="project" value="UniProtKB-KW"/>
</dbReference>
<dbReference type="PROSITE" id="PS50893">
    <property type="entry name" value="ABC_TRANSPORTER_2"/>
    <property type="match status" value="1"/>
</dbReference>
<evidence type="ECO:0000256" key="4">
    <source>
        <dbReference type="ARBA" id="ARBA00022741"/>
    </source>
</evidence>
<proteinExistence type="inferred from homology"/>
<evidence type="ECO:0000256" key="6">
    <source>
        <dbReference type="ARBA" id="ARBA00022967"/>
    </source>
</evidence>
<protein>
    <submittedName>
        <fullName evidence="10">ATP-binding cassette domain-containing protein</fullName>
    </submittedName>
</protein>
<evidence type="ECO:0000256" key="5">
    <source>
        <dbReference type="ARBA" id="ARBA00022840"/>
    </source>
</evidence>
<dbReference type="GO" id="GO:0005886">
    <property type="term" value="C:plasma membrane"/>
    <property type="evidence" value="ECO:0007669"/>
    <property type="project" value="UniProtKB-SubCell"/>
</dbReference>
<evidence type="ECO:0000256" key="2">
    <source>
        <dbReference type="ARBA" id="ARBA00022448"/>
    </source>
</evidence>
<keyword evidence="7" id="KW-0472">Membrane</keyword>
<dbReference type="GO" id="GO:0016887">
    <property type="term" value="F:ATP hydrolysis activity"/>
    <property type="evidence" value="ECO:0007669"/>
    <property type="project" value="InterPro"/>
</dbReference>
<keyword evidence="6" id="KW-1278">Translocase</keyword>
<dbReference type="GO" id="GO:0043215">
    <property type="term" value="P:daunorubicin transport"/>
    <property type="evidence" value="ECO:0007669"/>
    <property type="project" value="InterPro"/>
</dbReference>
<dbReference type="EMBL" id="QZAA01000113">
    <property type="protein sequence ID" value="RQD76526.1"/>
    <property type="molecule type" value="Genomic_DNA"/>
</dbReference>
<dbReference type="InterPro" id="IPR003593">
    <property type="entry name" value="AAA+_ATPase"/>
</dbReference>
<evidence type="ECO:0000256" key="3">
    <source>
        <dbReference type="ARBA" id="ARBA00022475"/>
    </source>
</evidence>